<dbReference type="OrthoDB" id="164951at2759"/>
<proteinExistence type="predicted"/>
<keyword evidence="2" id="KW-1185">Reference proteome</keyword>
<dbReference type="InParanoid" id="F8QI72"/>
<evidence type="ECO:0000313" key="1">
    <source>
        <dbReference type="EMBL" id="EGN92008.1"/>
    </source>
</evidence>
<reference evidence="2" key="1">
    <citation type="journal article" date="2011" name="Science">
        <title>The plant cell wall-decomposing machinery underlies the functional diversity of forest fungi.</title>
        <authorList>
            <person name="Eastwood D.C."/>
            <person name="Floudas D."/>
            <person name="Binder M."/>
            <person name="Majcherczyk A."/>
            <person name="Schneider P."/>
            <person name="Aerts A."/>
            <person name="Asiegbu F.O."/>
            <person name="Baker S.E."/>
            <person name="Barry K."/>
            <person name="Bendiksby M."/>
            <person name="Blumentritt M."/>
            <person name="Coutinho P.M."/>
            <person name="Cullen D."/>
            <person name="de Vries R.P."/>
            <person name="Gathman A."/>
            <person name="Goodell B."/>
            <person name="Henrissat B."/>
            <person name="Ihrmark K."/>
            <person name="Kauserud H."/>
            <person name="Kohler A."/>
            <person name="LaButti K."/>
            <person name="Lapidus A."/>
            <person name="Lavin J.L."/>
            <person name="Lee Y.-H."/>
            <person name="Lindquist E."/>
            <person name="Lilly W."/>
            <person name="Lucas S."/>
            <person name="Morin E."/>
            <person name="Murat C."/>
            <person name="Oguiza J.A."/>
            <person name="Park J."/>
            <person name="Pisabarro A.G."/>
            <person name="Riley R."/>
            <person name="Rosling A."/>
            <person name="Salamov A."/>
            <person name="Schmidt O."/>
            <person name="Schmutz J."/>
            <person name="Skrede I."/>
            <person name="Stenlid J."/>
            <person name="Wiebenga A."/>
            <person name="Xie X."/>
            <person name="Kuees U."/>
            <person name="Hibbett D.S."/>
            <person name="Hoffmeister D."/>
            <person name="Hoegberg N."/>
            <person name="Martin F."/>
            <person name="Grigoriev I.V."/>
            <person name="Watkinson S.C."/>
        </authorList>
    </citation>
    <scope>NUCLEOTIDE SEQUENCE [LARGE SCALE GENOMIC DNA]</scope>
    <source>
        <strain evidence="2">strain S7.3</strain>
    </source>
</reference>
<evidence type="ECO:0000313" key="2">
    <source>
        <dbReference type="Proteomes" id="UP000008063"/>
    </source>
</evidence>
<name>F8QI72_SERL3</name>
<dbReference type="HOGENOM" id="CLU_165630_1_0_1"/>
<sequence>HSLKADNFVFPAIGANGVIHPGEHITQDMVQKMIDKAIDGASISHSTGCFTTHTF</sequence>
<dbReference type="Proteomes" id="UP000008063">
    <property type="component" value="Unassembled WGS sequence"/>
</dbReference>
<accession>F8QI72</accession>
<organism evidence="2">
    <name type="scientific">Serpula lacrymans var. lacrymans (strain S7.3)</name>
    <name type="common">Dry rot fungus</name>
    <dbReference type="NCBI Taxonomy" id="936435"/>
    <lineage>
        <taxon>Eukaryota</taxon>
        <taxon>Fungi</taxon>
        <taxon>Dikarya</taxon>
        <taxon>Basidiomycota</taxon>
        <taxon>Agaricomycotina</taxon>
        <taxon>Agaricomycetes</taxon>
        <taxon>Agaricomycetidae</taxon>
        <taxon>Boletales</taxon>
        <taxon>Coniophorineae</taxon>
        <taxon>Serpulaceae</taxon>
        <taxon>Serpula</taxon>
    </lineage>
</organism>
<dbReference type="EMBL" id="GL945519">
    <property type="protein sequence ID" value="EGN92008.1"/>
    <property type="molecule type" value="Genomic_DNA"/>
</dbReference>
<gene>
    <name evidence="1" type="ORF">SERLA73DRAFT_66490</name>
</gene>
<dbReference type="STRING" id="936435.F8QI72"/>
<feature type="non-terminal residue" evidence="1">
    <location>
        <position position="1"/>
    </location>
</feature>
<protein>
    <submittedName>
        <fullName evidence="1">Uncharacterized protein</fullName>
    </submittedName>
</protein>
<dbReference type="AlphaFoldDB" id="F8QI72"/>